<evidence type="ECO:0000313" key="2">
    <source>
        <dbReference type="Proteomes" id="UP001215598"/>
    </source>
</evidence>
<comment type="caution">
    <text evidence="1">The sequence shown here is derived from an EMBL/GenBank/DDBJ whole genome shotgun (WGS) entry which is preliminary data.</text>
</comment>
<dbReference type="Gene3D" id="3.90.25.10">
    <property type="entry name" value="UDP-galactose 4-epimerase, domain 1"/>
    <property type="match status" value="1"/>
</dbReference>
<organism evidence="1 2">
    <name type="scientific">Mycena metata</name>
    <dbReference type="NCBI Taxonomy" id="1033252"/>
    <lineage>
        <taxon>Eukaryota</taxon>
        <taxon>Fungi</taxon>
        <taxon>Dikarya</taxon>
        <taxon>Basidiomycota</taxon>
        <taxon>Agaricomycotina</taxon>
        <taxon>Agaricomycetes</taxon>
        <taxon>Agaricomycetidae</taxon>
        <taxon>Agaricales</taxon>
        <taxon>Marasmiineae</taxon>
        <taxon>Mycenaceae</taxon>
        <taxon>Mycena</taxon>
    </lineage>
</organism>
<accession>A0AAD7H513</accession>
<sequence length="171" mass="18939">MNKVCSATGGLGGAHMVFVRFLFAGGIIRPELKHRRSQISRTLSEVDESKRAAMAAGVEHFVWFPLEPVISKGKCVLVDRFDRNAEVTDHGRQSGISLTIGWYAIKHVRFGNAYTPKKKVDDSCPGPACKTGHRITGQYDTHDYGCSYRGSLNTFLCADRQSPEDGRTEMT</sequence>
<gene>
    <name evidence="1" type="ORF">B0H16DRAFT_565366</name>
</gene>
<keyword evidence="2" id="KW-1185">Reference proteome</keyword>
<evidence type="ECO:0000313" key="1">
    <source>
        <dbReference type="EMBL" id="KAJ7712493.1"/>
    </source>
</evidence>
<dbReference type="Gene3D" id="3.40.50.720">
    <property type="entry name" value="NAD(P)-binding Rossmann-like Domain"/>
    <property type="match status" value="1"/>
</dbReference>
<proteinExistence type="predicted"/>
<name>A0AAD7H513_9AGAR</name>
<dbReference type="AlphaFoldDB" id="A0AAD7H513"/>
<reference evidence="1" key="1">
    <citation type="submission" date="2023-03" db="EMBL/GenBank/DDBJ databases">
        <title>Massive genome expansion in bonnet fungi (Mycena s.s.) driven by repeated elements and novel gene families across ecological guilds.</title>
        <authorList>
            <consortium name="Lawrence Berkeley National Laboratory"/>
            <person name="Harder C.B."/>
            <person name="Miyauchi S."/>
            <person name="Viragh M."/>
            <person name="Kuo A."/>
            <person name="Thoen E."/>
            <person name="Andreopoulos B."/>
            <person name="Lu D."/>
            <person name="Skrede I."/>
            <person name="Drula E."/>
            <person name="Henrissat B."/>
            <person name="Morin E."/>
            <person name="Kohler A."/>
            <person name="Barry K."/>
            <person name="LaButti K."/>
            <person name="Morin E."/>
            <person name="Salamov A."/>
            <person name="Lipzen A."/>
            <person name="Mereny Z."/>
            <person name="Hegedus B."/>
            <person name="Baldrian P."/>
            <person name="Stursova M."/>
            <person name="Weitz H."/>
            <person name="Taylor A."/>
            <person name="Grigoriev I.V."/>
            <person name="Nagy L.G."/>
            <person name="Martin F."/>
            <person name="Kauserud H."/>
        </authorList>
    </citation>
    <scope>NUCLEOTIDE SEQUENCE</scope>
    <source>
        <strain evidence="1">CBHHK182m</strain>
    </source>
</reference>
<dbReference type="Proteomes" id="UP001215598">
    <property type="component" value="Unassembled WGS sequence"/>
</dbReference>
<protein>
    <submittedName>
        <fullName evidence="1">Uncharacterized protein</fullName>
    </submittedName>
</protein>
<dbReference type="EMBL" id="JARKIB010000365">
    <property type="protein sequence ID" value="KAJ7712493.1"/>
    <property type="molecule type" value="Genomic_DNA"/>
</dbReference>